<protein>
    <submittedName>
        <fullName evidence="2">Uncharacterized protein</fullName>
    </submittedName>
</protein>
<proteinExistence type="predicted"/>
<keyword evidence="3" id="KW-1185">Reference proteome</keyword>
<comment type="caution">
    <text evidence="2">The sequence shown here is derived from an EMBL/GenBank/DDBJ whole genome shotgun (WGS) entry which is preliminary data.</text>
</comment>
<reference evidence="2 3" key="1">
    <citation type="submission" date="2019-10" db="EMBL/GenBank/DDBJ databases">
        <title>Streptomyces smaragdinus sp. nov. and Streptomyces fabii sp. nov., isolated from the gut of fungus growing-termite Macrotermes natalensis.</title>
        <authorList>
            <person name="Schwitalla J."/>
            <person name="Benndorf R."/>
            <person name="Martin K."/>
            <person name="De Beer W."/>
            <person name="Kaster A.-K."/>
            <person name="Vollmers J."/>
            <person name="Poulsen M."/>
            <person name="Beemelmanns C."/>
        </authorList>
    </citation>
    <scope>NUCLEOTIDE SEQUENCE [LARGE SCALE GENOMIC DNA]</scope>
    <source>
        <strain evidence="2 3">RB5</strain>
    </source>
</reference>
<feature type="compositionally biased region" description="Gly residues" evidence="1">
    <location>
        <begin position="14"/>
        <end position="33"/>
    </location>
</feature>
<dbReference type="Proteomes" id="UP000466345">
    <property type="component" value="Unassembled WGS sequence"/>
</dbReference>
<organism evidence="2 3">
    <name type="scientific">Streptomyces smaragdinus</name>
    <dbReference type="NCBI Taxonomy" id="2585196"/>
    <lineage>
        <taxon>Bacteria</taxon>
        <taxon>Bacillati</taxon>
        <taxon>Actinomycetota</taxon>
        <taxon>Actinomycetes</taxon>
        <taxon>Kitasatosporales</taxon>
        <taxon>Streptomycetaceae</taxon>
        <taxon>Streptomyces</taxon>
    </lineage>
</organism>
<dbReference type="AlphaFoldDB" id="A0A7K0CRP0"/>
<evidence type="ECO:0000313" key="3">
    <source>
        <dbReference type="Proteomes" id="UP000466345"/>
    </source>
</evidence>
<name>A0A7K0CRP0_9ACTN</name>
<gene>
    <name evidence="2" type="ORF">SRB5_63500</name>
</gene>
<dbReference type="EMBL" id="WEGJ01000046">
    <property type="protein sequence ID" value="MQY16157.1"/>
    <property type="molecule type" value="Genomic_DNA"/>
</dbReference>
<sequence length="442" mass="44954">MAVAGLLLLAGCGGGTDSGDEPGGGKSTGGAKPGAGQELKVKLRVPDAFDGTRGWQDSLTWLPDDATSRPFAAAPGSGLFALVKKRGDAYVLEVRDVATGALRFAGKPWRAPEPLEPYGSRAAETAGVEAVEQDGKEYFALWAHGLAGKDALSKGKEVVALALYPADTTGTSAAPAHTAAVPTEKYSGNARVRDGGAGLLVTSDDADGGTSVDAATGRTEAYPGTLKLPETCEAIACVGADVRTLTGKGPVIAMETGGFGVPGVWNNSRFVPPGAAHGDYEEFHARAVTAVPGHVIASWAGEDDGKMWAVHNADTGAVEATVTCEEGPTDDGPSALSPDGRYLAAGPLAYDLRSGKGYCFAGSAEDRAITLVSVGDDGLAYGMAEGDEPDTAGATVAVPLDTGTPKALPEGVELPVLSLPETGVFTPFVDGPGILLSFNQRR</sequence>
<accession>A0A7K0CRP0</accession>
<evidence type="ECO:0000313" key="2">
    <source>
        <dbReference type="EMBL" id="MQY16157.1"/>
    </source>
</evidence>
<feature type="region of interest" description="Disordered" evidence="1">
    <location>
        <begin position="14"/>
        <end position="38"/>
    </location>
</feature>
<evidence type="ECO:0000256" key="1">
    <source>
        <dbReference type="SAM" id="MobiDB-lite"/>
    </source>
</evidence>